<keyword evidence="14" id="KW-0511">Multifunctional enzyme</keyword>
<reference evidence="23" key="2">
    <citation type="journal article" date="2017" name="Genome Announc.">
        <title>Draft genome sequence of Paludibacter jiangxiensis NM7(T), a propionate-producing fermentative bacterium.</title>
        <authorList>
            <person name="Qiu Y.-L."/>
            <person name="Tourlousse D.M."/>
            <person name="Matsuura N."/>
            <person name="Ohashi A."/>
            <person name="Sekiguchi Y."/>
        </authorList>
    </citation>
    <scope>NUCLEOTIDE SEQUENCE [LARGE SCALE GENOMIC DNA]</scope>
    <source>
        <strain evidence="23">NM7</strain>
    </source>
</reference>
<proteinExistence type="inferred from homology"/>
<dbReference type="GO" id="GO:0008955">
    <property type="term" value="F:peptidoglycan glycosyltransferase activity"/>
    <property type="evidence" value="ECO:0007669"/>
    <property type="project" value="UniProtKB-EC"/>
</dbReference>
<evidence type="ECO:0000256" key="14">
    <source>
        <dbReference type="ARBA" id="ARBA00023268"/>
    </source>
</evidence>
<evidence type="ECO:0000256" key="13">
    <source>
        <dbReference type="ARBA" id="ARBA00023136"/>
    </source>
</evidence>
<dbReference type="EMBL" id="BDCR01000003">
    <property type="protein sequence ID" value="GAT63042.1"/>
    <property type="molecule type" value="Genomic_DNA"/>
</dbReference>
<feature type="region of interest" description="Disordered" evidence="18">
    <location>
        <begin position="754"/>
        <end position="780"/>
    </location>
</feature>
<evidence type="ECO:0000256" key="10">
    <source>
        <dbReference type="ARBA" id="ARBA00022801"/>
    </source>
</evidence>
<dbReference type="Pfam" id="PF00912">
    <property type="entry name" value="Transgly"/>
    <property type="match status" value="1"/>
</dbReference>
<name>A0A170ZVC5_9BACT</name>
<dbReference type="GO" id="GO:0006508">
    <property type="term" value="P:proteolysis"/>
    <property type="evidence" value="ECO:0007669"/>
    <property type="project" value="UniProtKB-KW"/>
</dbReference>
<evidence type="ECO:0000256" key="9">
    <source>
        <dbReference type="ARBA" id="ARBA00022679"/>
    </source>
</evidence>
<dbReference type="STRING" id="681398.PJIAN_3354"/>
<gene>
    <name evidence="22" type="ORF">PJIAN_3354</name>
</gene>
<comment type="similarity">
    <text evidence="3">In the C-terminal section; belongs to the transpeptidase family.</text>
</comment>
<keyword evidence="15" id="KW-0961">Cell wall biogenesis/degradation</keyword>
<dbReference type="GO" id="GO:0008658">
    <property type="term" value="F:penicillin binding"/>
    <property type="evidence" value="ECO:0007669"/>
    <property type="project" value="InterPro"/>
</dbReference>
<evidence type="ECO:0000256" key="6">
    <source>
        <dbReference type="ARBA" id="ARBA00022645"/>
    </source>
</evidence>
<dbReference type="InterPro" id="IPR012338">
    <property type="entry name" value="Beta-lactam/transpept-like"/>
</dbReference>
<organism evidence="22 23">
    <name type="scientific">Paludibacter jiangxiensis</name>
    <dbReference type="NCBI Taxonomy" id="681398"/>
    <lineage>
        <taxon>Bacteria</taxon>
        <taxon>Pseudomonadati</taxon>
        <taxon>Bacteroidota</taxon>
        <taxon>Bacteroidia</taxon>
        <taxon>Bacteroidales</taxon>
        <taxon>Paludibacteraceae</taxon>
        <taxon>Paludibacter</taxon>
    </lineage>
</organism>
<evidence type="ECO:0000256" key="17">
    <source>
        <dbReference type="ARBA" id="ARBA00049902"/>
    </source>
</evidence>
<evidence type="ECO:0000256" key="4">
    <source>
        <dbReference type="ARBA" id="ARBA00007739"/>
    </source>
</evidence>
<keyword evidence="8" id="KW-0328">Glycosyltransferase</keyword>
<evidence type="ECO:0000256" key="1">
    <source>
        <dbReference type="ARBA" id="ARBA00004236"/>
    </source>
</evidence>
<keyword evidence="5" id="KW-1003">Cell membrane</keyword>
<keyword evidence="19" id="KW-0812">Transmembrane</keyword>
<evidence type="ECO:0000259" key="21">
    <source>
        <dbReference type="Pfam" id="PF00912"/>
    </source>
</evidence>
<feature type="transmembrane region" description="Helical" evidence="19">
    <location>
        <begin position="16"/>
        <end position="42"/>
    </location>
</feature>
<sequence length="780" mass="88192">MTKKEITPQARKMLKWFWLSFAGFLLAVVLLFIAISFGWIGYLPPISELQNPRNRYASEIYSSDMKLLGSFSLSSGNRMSEIYQNLSPNLINALVATEDSRFYDHSGIDGWALARSLVLRGIFQIKSAGGASTLTQQLAKQLYSPHAPNFITRLLQKPNEWVIAVKLERLYTKEEIINMYLNQFDFLNNAVGIRTAAQVYFSTTPDKLTIEQAATLIGMCKNPAYYNPLRFNERTRGRRNTVFQQMEKANMLSHAQVDSLSKLPLTLKYQRVDHKIGAAPYFREYLRRILTADKPEKADYASWQKQQYVDDSIAWATNPLYGFCNKNHKSDGSPYNLYTDGLKIYTTIDSRMQKYAEEAVHEQITSLQDKFFKEKKGRSYAPFSRTLREQDIDDIMNRSMKLSDRYRNMKRAGASAADIKKAFSTKVSMQVFSYRGQIDTVMSPMDSIRYLKYFLRCGFMCMDPNNGHVKAYVGGPDFNMFQYDMASMGRRQVGSTIKPFLYSLAMEEGFWPCSQILCAPITLNLGNGESWTPRNGSQSRVGEMVSLKWGLSQSNNYITARLMSNFTPMAMVKMMRSFGIRGYIPPVWSLCVGPAEVSLQEMVDAYTAFPNKGVRVDPMYVTRIEDNNGAVVASFEPKMNEILSEQTSYKMLTLLRGVVDNGTAGRLRYNYRFSGQLGGKTGTTQNNSDGWFIGFSPSLVAGAWVGGEDRAVHFDYTSDGQGASMALPIWAIFMRKVYGDPTLGYSETETFKVPPTYNPDEGCGGQAPPEEPSSTAVEQF</sequence>
<dbReference type="GO" id="GO:0009252">
    <property type="term" value="P:peptidoglycan biosynthetic process"/>
    <property type="evidence" value="ECO:0007669"/>
    <property type="project" value="UniProtKB-KW"/>
</dbReference>
<dbReference type="GO" id="GO:0009002">
    <property type="term" value="F:serine-type D-Ala-D-Ala carboxypeptidase activity"/>
    <property type="evidence" value="ECO:0007669"/>
    <property type="project" value="UniProtKB-EC"/>
</dbReference>
<evidence type="ECO:0000256" key="7">
    <source>
        <dbReference type="ARBA" id="ARBA00022670"/>
    </source>
</evidence>
<keyword evidence="13 19" id="KW-0472">Membrane</keyword>
<comment type="similarity">
    <text evidence="4">In the N-terminal section; belongs to the glycosyltransferase 51 family.</text>
</comment>
<keyword evidence="19" id="KW-1133">Transmembrane helix</keyword>
<dbReference type="InterPro" id="IPR023346">
    <property type="entry name" value="Lysozyme-like_dom_sf"/>
</dbReference>
<feature type="domain" description="Glycosyl transferase family 51" evidence="21">
    <location>
        <begin position="75"/>
        <end position="247"/>
    </location>
</feature>
<keyword evidence="23" id="KW-1185">Reference proteome</keyword>
<dbReference type="InterPro" id="IPR036950">
    <property type="entry name" value="PBP_transglycosylase"/>
</dbReference>
<dbReference type="GO" id="GO:0030288">
    <property type="term" value="C:outer membrane-bounded periplasmic space"/>
    <property type="evidence" value="ECO:0007669"/>
    <property type="project" value="TreeGrafter"/>
</dbReference>
<evidence type="ECO:0000256" key="18">
    <source>
        <dbReference type="SAM" id="MobiDB-lite"/>
    </source>
</evidence>
<keyword evidence="11" id="KW-0133">Cell shape</keyword>
<comment type="catalytic activity">
    <reaction evidence="17">
        <text>[GlcNAc-(1-&gt;4)-Mur2Ac(oyl-L-Ala-gamma-D-Glu-L-Lys-D-Ala-D-Ala)](n)-di-trans,octa-cis-undecaprenyl diphosphate + beta-D-GlcNAc-(1-&gt;4)-Mur2Ac(oyl-L-Ala-gamma-D-Glu-L-Lys-D-Ala-D-Ala)-di-trans,octa-cis-undecaprenyl diphosphate = [GlcNAc-(1-&gt;4)-Mur2Ac(oyl-L-Ala-gamma-D-Glu-L-Lys-D-Ala-D-Ala)](n+1)-di-trans,octa-cis-undecaprenyl diphosphate + di-trans,octa-cis-undecaprenyl diphosphate + H(+)</text>
        <dbReference type="Rhea" id="RHEA:23708"/>
        <dbReference type="Rhea" id="RHEA-COMP:9602"/>
        <dbReference type="Rhea" id="RHEA-COMP:9603"/>
        <dbReference type="ChEBI" id="CHEBI:15378"/>
        <dbReference type="ChEBI" id="CHEBI:58405"/>
        <dbReference type="ChEBI" id="CHEBI:60033"/>
        <dbReference type="ChEBI" id="CHEBI:78435"/>
        <dbReference type="EC" id="2.4.99.28"/>
    </reaction>
</comment>
<evidence type="ECO:0000256" key="15">
    <source>
        <dbReference type="ARBA" id="ARBA00023316"/>
    </source>
</evidence>
<dbReference type="Gene3D" id="1.10.3810.10">
    <property type="entry name" value="Biosynthetic peptidoglycan transglycosylase-like"/>
    <property type="match status" value="1"/>
</dbReference>
<evidence type="ECO:0000256" key="12">
    <source>
        <dbReference type="ARBA" id="ARBA00022984"/>
    </source>
</evidence>
<dbReference type="GO" id="GO:0008360">
    <property type="term" value="P:regulation of cell shape"/>
    <property type="evidence" value="ECO:0007669"/>
    <property type="project" value="UniProtKB-KW"/>
</dbReference>
<evidence type="ECO:0000259" key="20">
    <source>
        <dbReference type="Pfam" id="PF00905"/>
    </source>
</evidence>
<dbReference type="GO" id="GO:0005886">
    <property type="term" value="C:plasma membrane"/>
    <property type="evidence" value="ECO:0007669"/>
    <property type="project" value="UniProtKB-SubCell"/>
</dbReference>
<keyword evidence="6" id="KW-0121">Carboxypeptidase</keyword>
<dbReference type="PANTHER" id="PTHR32282:SF11">
    <property type="entry name" value="PENICILLIN-BINDING PROTEIN 1B"/>
    <property type="match status" value="1"/>
</dbReference>
<protein>
    <submittedName>
        <fullName evidence="22">Penicillin-binding protein 1A</fullName>
    </submittedName>
</protein>
<keyword evidence="7" id="KW-0645">Protease</keyword>
<keyword evidence="12" id="KW-0573">Peptidoglycan synthesis</keyword>
<keyword evidence="10" id="KW-0378">Hydrolase</keyword>
<dbReference type="SUPFAM" id="SSF53955">
    <property type="entry name" value="Lysozyme-like"/>
    <property type="match status" value="1"/>
</dbReference>
<evidence type="ECO:0000256" key="16">
    <source>
        <dbReference type="ARBA" id="ARBA00034000"/>
    </source>
</evidence>
<comment type="caution">
    <text evidence="22">The sequence shown here is derived from an EMBL/GenBank/DDBJ whole genome shotgun (WGS) entry which is preliminary data.</text>
</comment>
<dbReference type="Proteomes" id="UP000076586">
    <property type="component" value="Unassembled WGS sequence"/>
</dbReference>
<evidence type="ECO:0000313" key="23">
    <source>
        <dbReference type="Proteomes" id="UP000076586"/>
    </source>
</evidence>
<accession>A0A170ZVC5</accession>
<keyword evidence="9" id="KW-0808">Transferase</keyword>
<evidence type="ECO:0000256" key="2">
    <source>
        <dbReference type="ARBA" id="ARBA00004752"/>
    </source>
</evidence>
<feature type="domain" description="Penicillin-binding protein transpeptidase" evidence="20">
    <location>
        <begin position="459"/>
        <end position="698"/>
    </location>
</feature>
<evidence type="ECO:0000256" key="8">
    <source>
        <dbReference type="ARBA" id="ARBA00022676"/>
    </source>
</evidence>
<dbReference type="InterPro" id="IPR001264">
    <property type="entry name" value="Glyco_trans_51"/>
</dbReference>
<dbReference type="AlphaFoldDB" id="A0A170ZVC5"/>
<dbReference type="InterPro" id="IPR001460">
    <property type="entry name" value="PCN-bd_Tpept"/>
</dbReference>
<evidence type="ECO:0000256" key="5">
    <source>
        <dbReference type="ARBA" id="ARBA00022475"/>
    </source>
</evidence>
<dbReference type="SUPFAM" id="SSF56601">
    <property type="entry name" value="beta-lactamase/transpeptidase-like"/>
    <property type="match status" value="1"/>
</dbReference>
<comment type="pathway">
    <text evidence="2">Cell wall biogenesis; peptidoglycan biosynthesis.</text>
</comment>
<evidence type="ECO:0000256" key="11">
    <source>
        <dbReference type="ARBA" id="ARBA00022960"/>
    </source>
</evidence>
<comment type="catalytic activity">
    <reaction evidence="16">
        <text>Preferential cleavage: (Ac)2-L-Lys-D-Ala-|-D-Ala. Also transpeptidation of peptidyl-alanyl moieties that are N-acyl substituents of D-alanine.</text>
        <dbReference type="EC" id="3.4.16.4"/>
    </reaction>
</comment>
<dbReference type="GO" id="GO:0071555">
    <property type="term" value="P:cell wall organization"/>
    <property type="evidence" value="ECO:0007669"/>
    <property type="project" value="UniProtKB-KW"/>
</dbReference>
<evidence type="ECO:0000313" key="22">
    <source>
        <dbReference type="EMBL" id="GAT63042.1"/>
    </source>
</evidence>
<dbReference type="Pfam" id="PF00905">
    <property type="entry name" value="Transpeptidase"/>
    <property type="match status" value="1"/>
</dbReference>
<evidence type="ECO:0000256" key="19">
    <source>
        <dbReference type="SAM" id="Phobius"/>
    </source>
</evidence>
<dbReference type="InterPro" id="IPR050396">
    <property type="entry name" value="Glycosyltr_51/Transpeptidase"/>
</dbReference>
<reference evidence="23" key="1">
    <citation type="submission" date="2016-04" db="EMBL/GenBank/DDBJ databases">
        <title>Draft genome sequence of Paludibacter jiangxiensis strain NM7.</title>
        <authorList>
            <person name="Qiu Y."/>
            <person name="Matsuura N."/>
            <person name="Ohashi A."/>
            <person name="Tourlousse M.D."/>
            <person name="Sekiguchi Y."/>
        </authorList>
    </citation>
    <scope>NUCLEOTIDE SEQUENCE [LARGE SCALE GENOMIC DNA]</scope>
    <source>
        <strain evidence="23">NM7</strain>
    </source>
</reference>
<dbReference type="Gene3D" id="3.40.710.10">
    <property type="entry name" value="DD-peptidase/beta-lactamase superfamily"/>
    <property type="match status" value="2"/>
</dbReference>
<comment type="subcellular location">
    <subcellularLocation>
        <location evidence="1">Cell membrane</location>
    </subcellularLocation>
</comment>
<dbReference type="PANTHER" id="PTHR32282">
    <property type="entry name" value="BINDING PROTEIN TRANSPEPTIDASE, PUTATIVE-RELATED"/>
    <property type="match status" value="1"/>
</dbReference>
<evidence type="ECO:0000256" key="3">
    <source>
        <dbReference type="ARBA" id="ARBA00007090"/>
    </source>
</evidence>